<evidence type="ECO:0000313" key="2">
    <source>
        <dbReference type="Proteomes" id="UP000076738"/>
    </source>
</evidence>
<protein>
    <submittedName>
        <fullName evidence="1">Uncharacterized protein</fullName>
    </submittedName>
</protein>
<name>A0A167LEM3_CALVF</name>
<reference evidence="1 2" key="1">
    <citation type="journal article" date="2016" name="Mol. Biol. Evol.">
        <title>Comparative Genomics of Early-Diverging Mushroom-Forming Fungi Provides Insights into the Origins of Lignocellulose Decay Capabilities.</title>
        <authorList>
            <person name="Nagy L.G."/>
            <person name="Riley R."/>
            <person name="Tritt A."/>
            <person name="Adam C."/>
            <person name="Daum C."/>
            <person name="Floudas D."/>
            <person name="Sun H."/>
            <person name="Yadav J.S."/>
            <person name="Pangilinan J."/>
            <person name="Larsson K.H."/>
            <person name="Matsuura K."/>
            <person name="Barry K."/>
            <person name="Labutti K."/>
            <person name="Kuo R."/>
            <person name="Ohm R.A."/>
            <person name="Bhattacharya S.S."/>
            <person name="Shirouzu T."/>
            <person name="Yoshinaga Y."/>
            <person name="Martin F.M."/>
            <person name="Grigoriev I.V."/>
            <person name="Hibbett D.S."/>
        </authorList>
    </citation>
    <scope>NUCLEOTIDE SEQUENCE [LARGE SCALE GENOMIC DNA]</scope>
    <source>
        <strain evidence="1 2">TUFC12733</strain>
    </source>
</reference>
<accession>A0A167LEM3</accession>
<organism evidence="1 2">
    <name type="scientific">Calocera viscosa (strain TUFC12733)</name>
    <dbReference type="NCBI Taxonomy" id="1330018"/>
    <lineage>
        <taxon>Eukaryota</taxon>
        <taxon>Fungi</taxon>
        <taxon>Dikarya</taxon>
        <taxon>Basidiomycota</taxon>
        <taxon>Agaricomycotina</taxon>
        <taxon>Dacrymycetes</taxon>
        <taxon>Dacrymycetales</taxon>
        <taxon>Dacrymycetaceae</taxon>
        <taxon>Calocera</taxon>
    </lineage>
</organism>
<gene>
    <name evidence="1" type="ORF">CALVIDRAFT_538001</name>
</gene>
<evidence type="ECO:0000313" key="1">
    <source>
        <dbReference type="EMBL" id="KZO95611.1"/>
    </source>
</evidence>
<dbReference type="Proteomes" id="UP000076738">
    <property type="component" value="Unassembled WGS sequence"/>
</dbReference>
<dbReference type="AlphaFoldDB" id="A0A167LEM3"/>
<keyword evidence="2" id="KW-1185">Reference proteome</keyword>
<sequence>MYVLPFRSLQFPSYPGKKKRPHSLAPLAQPRLRGTLRIFQRQRLSFGDAVTFERAYCIRPGRLLLFALLGDPVQ</sequence>
<dbReference type="EMBL" id="KV417288">
    <property type="protein sequence ID" value="KZO95611.1"/>
    <property type="molecule type" value="Genomic_DNA"/>
</dbReference>
<proteinExistence type="predicted"/>